<evidence type="ECO:0000256" key="8">
    <source>
        <dbReference type="ARBA" id="ARBA00023204"/>
    </source>
</evidence>
<sequence length="887" mass="105091">MISLRELKLKNFLSHRETTIPFTDETFVIIGHNASGKTSILRGIFFALFGEDLEGRKVKRENLINRTSNSARLSLTFISKGNRYRVERVISVRKNEARLFKGDTLVAERTKEVSRFLSENLGLEPNTLKNTIFVPQGEITELFKGTPKERRQILNRLLGLEEFGKKYEALNLKLKELRNIKGFLEEKVLEGERLKEKESKLIELLREKEEERKKLSEEKRKVEERLKELKEKLSKLEEERNLYLRLSETKERLEREIEKLSEEEVSVKKKLKELEGVRERIAILERETEPIEKVKNLLEILRKVRNLRREIEIREGELKDIKEKERRLGELKELLPKLREREGVLKEEECALNNRLREKKEELTRAEQVLKYLNELSKELKKVNERIEAFGEVKLEEIERKLKEVEKELEETRNLKAEVGEKLKELKERGELLKESSEAECPVCRRPLSEEEREGILNRMREEFKSLRERFKGLKERESQLKREIEILRKALREESLKSERLKGFKERKGEVESKLEKLKGELPSEPLEKLKEEVESLEKEWERVRKELNEVQGEVRALKREEEQIERNLKNRSSKDLEKDISNLKEELKTLEEEWGDRLNHDLHKVEKKYEELLRKEREKNKLEGELKNETFLKDRLKKLSRERKEKEEELEQIGKKIGGIDFNEDYYKLLEENVKQKEEEKEDLISEISRISGEIKQIEKQVEELKGEMEEVEREKRGLLKLRDSLLILEKLSQTVHPEKGFLTLVRKRLLPQIEKHAKELFELFGFEFSRIKVDEDLSIKVVVPSMGEMSLEELSGGQQIAFALALRFAMAKQFSKMSLKTLILDEPTIHLDRERRIALTELLMKLKGTIPQMVIVTHDQELEVVADRVIKLRKVGGFSEVEID</sequence>
<dbReference type="Proteomes" id="UP000280881">
    <property type="component" value="Unassembled WGS sequence"/>
</dbReference>
<dbReference type="Gene3D" id="1.10.287.510">
    <property type="entry name" value="Helix hairpin bin"/>
    <property type="match status" value="1"/>
</dbReference>
<keyword evidence="7 10" id="KW-0175">Coiled coil</keyword>
<evidence type="ECO:0000256" key="2">
    <source>
        <dbReference type="ARBA" id="ARBA00022741"/>
    </source>
</evidence>
<feature type="binding site" evidence="9">
    <location>
        <position position="444"/>
    </location>
    <ligand>
        <name>Zn(2+)</name>
        <dbReference type="ChEBI" id="CHEBI:29105"/>
    </ligand>
</feature>
<dbReference type="EMBL" id="RBIE01000001">
    <property type="protein sequence ID" value="RKQ63713.1"/>
    <property type="molecule type" value="Genomic_DNA"/>
</dbReference>
<dbReference type="SUPFAM" id="SSF75712">
    <property type="entry name" value="Rad50 coiled-coil Zn hook"/>
    <property type="match status" value="1"/>
</dbReference>
<protein>
    <submittedName>
        <fullName evidence="12">Exonuclease SbcC</fullName>
    </submittedName>
</protein>
<dbReference type="OrthoDB" id="9795626at2"/>
<dbReference type="SUPFAM" id="SSF52540">
    <property type="entry name" value="P-loop containing nucleoside triphosphate hydrolases"/>
    <property type="match status" value="1"/>
</dbReference>
<dbReference type="GO" id="GO:0005524">
    <property type="term" value="F:ATP binding"/>
    <property type="evidence" value="ECO:0007669"/>
    <property type="project" value="UniProtKB-KW"/>
</dbReference>
<evidence type="ECO:0000256" key="9">
    <source>
        <dbReference type="PROSITE-ProRule" id="PRU00471"/>
    </source>
</evidence>
<keyword evidence="5 9" id="KW-0862">Zinc</keyword>
<keyword evidence="3" id="KW-0227">DNA damage</keyword>
<evidence type="ECO:0000256" key="7">
    <source>
        <dbReference type="ARBA" id="ARBA00023054"/>
    </source>
</evidence>
<organism evidence="12 13">
    <name type="scientific">Thermovibrio guaymasensis</name>
    <dbReference type="NCBI Taxonomy" id="240167"/>
    <lineage>
        <taxon>Bacteria</taxon>
        <taxon>Pseudomonadati</taxon>
        <taxon>Aquificota</taxon>
        <taxon>Aquificia</taxon>
        <taxon>Desulfurobacteriales</taxon>
        <taxon>Desulfurobacteriaceae</taxon>
        <taxon>Thermovibrio</taxon>
    </lineage>
</organism>
<keyword evidence="12" id="KW-0269">Exonuclease</keyword>
<feature type="domain" description="Zinc-hook" evidence="11">
    <location>
        <begin position="395"/>
        <end position="493"/>
    </location>
</feature>
<dbReference type="InterPro" id="IPR013134">
    <property type="entry name" value="Zn_hook_RAD50"/>
</dbReference>
<dbReference type="GO" id="GO:0006302">
    <property type="term" value="P:double-strand break repair"/>
    <property type="evidence" value="ECO:0007669"/>
    <property type="project" value="InterPro"/>
</dbReference>
<dbReference type="GO" id="GO:0004527">
    <property type="term" value="F:exonuclease activity"/>
    <property type="evidence" value="ECO:0007669"/>
    <property type="project" value="UniProtKB-KW"/>
</dbReference>
<dbReference type="PANTHER" id="PTHR32114:SF2">
    <property type="entry name" value="ABC TRANSPORTER ABCH.3"/>
    <property type="match status" value="1"/>
</dbReference>
<dbReference type="PANTHER" id="PTHR32114">
    <property type="entry name" value="ABC TRANSPORTER ABCH.3"/>
    <property type="match status" value="1"/>
</dbReference>
<proteinExistence type="inferred from homology"/>
<keyword evidence="4" id="KW-0378">Hydrolase</keyword>
<dbReference type="Pfam" id="PF13476">
    <property type="entry name" value="AAA_23"/>
    <property type="match status" value="1"/>
</dbReference>
<evidence type="ECO:0000259" key="11">
    <source>
        <dbReference type="PROSITE" id="PS51131"/>
    </source>
</evidence>
<dbReference type="Pfam" id="PF04423">
    <property type="entry name" value="Rad50_zn_hook"/>
    <property type="match status" value="1"/>
</dbReference>
<evidence type="ECO:0000256" key="3">
    <source>
        <dbReference type="ARBA" id="ARBA00022763"/>
    </source>
</evidence>
<dbReference type="GO" id="GO:0046872">
    <property type="term" value="F:metal ion binding"/>
    <property type="evidence" value="ECO:0007669"/>
    <property type="project" value="UniProtKB-UniRule"/>
</dbReference>
<dbReference type="Pfam" id="PF13304">
    <property type="entry name" value="AAA_21"/>
    <property type="match status" value="1"/>
</dbReference>
<keyword evidence="12" id="KW-0540">Nuclease</keyword>
<evidence type="ECO:0000256" key="4">
    <source>
        <dbReference type="ARBA" id="ARBA00022801"/>
    </source>
</evidence>
<evidence type="ECO:0000256" key="10">
    <source>
        <dbReference type="SAM" id="Coils"/>
    </source>
</evidence>
<dbReference type="GO" id="GO:0016887">
    <property type="term" value="F:ATP hydrolysis activity"/>
    <property type="evidence" value="ECO:0007669"/>
    <property type="project" value="InterPro"/>
</dbReference>
<dbReference type="InterPro" id="IPR027417">
    <property type="entry name" value="P-loop_NTPase"/>
</dbReference>
<dbReference type="InterPro" id="IPR038729">
    <property type="entry name" value="Rad50/SbcC_AAA"/>
</dbReference>
<accession>A0A420W8R9</accession>
<dbReference type="AlphaFoldDB" id="A0A420W8R9"/>
<keyword evidence="13" id="KW-1185">Reference proteome</keyword>
<name>A0A420W8R9_9BACT</name>
<feature type="binding site" evidence="9">
    <location>
        <position position="441"/>
    </location>
    <ligand>
        <name>Zn(2+)</name>
        <dbReference type="ChEBI" id="CHEBI:29105"/>
    </ligand>
</feature>
<keyword evidence="1 9" id="KW-0479">Metal-binding</keyword>
<dbReference type="Gene3D" id="3.40.50.300">
    <property type="entry name" value="P-loop containing nucleotide triphosphate hydrolases"/>
    <property type="match status" value="2"/>
</dbReference>
<keyword evidence="6" id="KW-0067">ATP-binding</keyword>
<dbReference type="InterPro" id="IPR022982">
    <property type="entry name" value="Rad50_ATPase_archaeal"/>
</dbReference>
<feature type="coiled-coil region" evidence="10">
    <location>
        <begin position="160"/>
        <end position="724"/>
    </location>
</feature>
<dbReference type="RefSeq" id="WP_121169951.1">
    <property type="nucleotide sequence ID" value="NZ_RBIE01000001.1"/>
</dbReference>
<dbReference type="HAMAP" id="MF_00449">
    <property type="entry name" value="RAD50"/>
    <property type="match status" value="1"/>
</dbReference>
<dbReference type="PROSITE" id="PS51131">
    <property type="entry name" value="ZN_HOOK"/>
    <property type="match status" value="1"/>
</dbReference>
<reference evidence="12 13" key="1">
    <citation type="submission" date="2018-10" db="EMBL/GenBank/DDBJ databases">
        <title>Genomic Encyclopedia of Type Strains, Phase IV (KMG-IV): sequencing the most valuable type-strain genomes for metagenomic binning, comparative biology and taxonomic classification.</title>
        <authorList>
            <person name="Goeker M."/>
        </authorList>
    </citation>
    <scope>NUCLEOTIDE SEQUENCE [LARGE SCALE GENOMIC DNA]</scope>
    <source>
        <strain evidence="12 13">DSM 15521</strain>
    </source>
</reference>
<evidence type="ECO:0000313" key="12">
    <source>
        <dbReference type="EMBL" id="RKQ63713.1"/>
    </source>
</evidence>
<evidence type="ECO:0000256" key="5">
    <source>
        <dbReference type="ARBA" id="ARBA00022833"/>
    </source>
</evidence>
<dbReference type="InterPro" id="IPR003959">
    <property type="entry name" value="ATPase_AAA_core"/>
</dbReference>
<comment type="caution">
    <text evidence="12">The sequence shown here is derived from an EMBL/GenBank/DDBJ whole genome shotgun (WGS) entry which is preliminary data.</text>
</comment>
<evidence type="ECO:0000256" key="1">
    <source>
        <dbReference type="ARBA" id="ARBA00022723"/>
    </source>
</evidence>
<keyword evidence="8" id="KW-0234">DNA repair</keyword>
<gene>
    <name evidence="12" type="ORF">C7457_0593</name>
</gene>
<evidence type="ECO:0000313" key="13">
    <source>
        <dbReference type="Proteomes" id="UP000280881"/>
    </source>
</evidence>
<keyword evidence="2" id="KW-0547">Nucleotide-binding</keyword>
<evidence type="ECO:0000256" key="6">
    <source>
        <dbReference type="ARBA" id="ARBA00022840"/>
    </source>
</evidence>